<name>A0A9X1SGM4_9BACT</name>
<dbReference type="Pfam" id="PF07635">
    <property type="entry name" value="PSCyt1"/>
    <property type="match status" value="1"/>
</dbReference>
<dbReference type="SUPFAM" id="SSF46626">
    <property type="entry name" value="Cytochrome c"/>
    <property type="match status" value="1"/>
</dbReference>
<proteinExistence type="predicted"/>
<organism evidence="5 6">
    <name type="scientific">Blastopirellula sediminis</name>
    <dbReference type="NCBI Taxonomy" id="2894196"/>
    <lineage>
        <taxon>Bacteria</taxon>
        <taxon>Pseudomonadati</taxon>
        <taxon>Planctomycetota</taxon>
        <taxon>Planctomycetia</taxon>
        <taxon>Pirellulales</taxon>
        <taxon>Pirellulaceae</taxon>
        <taxon>Blastopirellula</taxon>
    </lineage>
</organism>
<dbReference type="GO" id="GO:0009055">
    <property type="term" value="F:electron transfer activity"/>
    <property type="evidence" value="ECO:0007669"/>
    <property type="project" value="InterPro"/>
</dbReference>
<evidence type="ECO:0000259" key="2">
    <source>
        <dbReference type="Pfam" id="PF07583"/>
    </source>
</evidence>
<dbReference type="Pfam" id="PF07583">
    <property type="entry name" value="PSCyt2"/>
    <property type="match status" value="1"/>
</dbReference>
<dbReference type="EMBL" id="JAJKFT010000004">
    <property type="protein sequence ID" value="MCC9628841.1"/>
    <property type="molecule type" value="Genomic_DNA"/>
</dbReference>
<dbReference type="GO" id="GO:0020037">
    <property type="term" value="F:heme binding"/>
    <property type="evidence" value="ECO:0007669"/>
    <property type="project" value="InterPro"/>
</dbReference>
<dbReference type="AlphaFoldDB" id="A0A9X1SGM4"/>
<evidence type="ECO:0000259" key="3">
    <source>
        <dbReference type="Pfam" id="PF07587"/>
    </source>
</evidence>
<dbReference type="PANTHER" id="PTHR35889:SF3">
    <property type="entry name" value="F-BOX DOMAIN-CONTAINING PROTEIN"/>
    <property type="match status" value="1"/>
</dbReference>
<dbReference type="Proteomes" id="UP001139103">
    <property type="component" value="Unassembled WGS sequence"/>
</dbReference>
<evidence type="ECO:0000256" key="1">
    <source>
        <dbReference type="SAM" id="SignalP"/>
    </source>
</evidence>
<evidence type="ECO:0000313" key="5">
    <source>
        <dbReference type="EMBL" id="MCC9628841.1"/>
    </source>
</evidence>
<dbReference type="InterPro" id="IPR022655">
    <property type="entry name" value="DUF1553"/>
</dbReference>
<feature type="domain" description="DUF1549" evidence="2">
    <location>
        <begin position="161"/>
        <end position="366"/>
    </location>
</feature>
<gene>
    <name evidence="5" type="ORF">LOC68_10565</name>
</gene>
<reference evidence="5" key="1">
    <citation type="submission" date="2021-11" db="EMBL/GenBank/DDBJ databases">
        <title>Genome sequence.</title>
        <authorList>
            <person name="Sun Q."/>
        </authorList>
    </citation>
    <scope>NUCLEOTIDE SEQUENCE</scope>
    <source>
        <strain evidence="5">JC732</strain>
    </source>
</reference>
<evidence type="ECO:0000313" key="6">
    <source>
        <dbReference type="Proteomes" id="UP001139103"/>
    </source>
</evidence>
<feature type="domain" description="Cytochrome C Planctomycete-type" evidence="4">
    <location>
        <begin position="42"/>
        <end position="102"/>
    </location>
</feature>
<dbReference type="InterPro" id="IPR011444">
    <property type="entry name" value="DUF1549"/>
</dbReference>
<sequence>MLPTATRPLAAISVLLTFALSAAADETIDFRSQVQPILADRCFHCHGPDAKNQESAFRLDSQQNLFADLGGYAAVVPGDLEKSELHARIHSADASALMPPADSNRSLTEEEKRILDLWIQQGAVYQGHWAFSPPERSEVPREAIAASDWSAETKALWSQNPIDAFLARRLIEQKLQPSPEADPATLLRRASLTLTGLLPPPALHDRFVKDPTAENYAAAIDELMRSDAYAERQTLHWLDAARYADTDGYQNDSERTNWPWRDWVIAAMQSNMPFDQFTIEQLAGDMLPGATDSQRLATAFNRNHRQNAEGGALAAEFFVENVIDRVETTSTVWLGLTMGCARCHDHKYDPLSQREFYQLFGYFNNIGEAGVGAGVKANPTIKAHSPLVSVPPELVQNRDAAQQEVAKSREAIDTRMKSWAAAQRERQTERDEEWTAVNVADAMLDGDGKLEVSEHRVVRFSPGGSGLNLAYELKLAPQPSHWTALKIEALADGAFAKPRQLAPSVNGNFVLTNLEVLRGGEPLKLHSVSASFEQASHSAAFAIDDDPKSGWAVFDPQAKGESVALVIRLAQPIDVAADDSLVVRMRFDSQYANHAIGKFQLSATSDPDAGLAESDQFTPAVAAALRKDEGKRTADDWKKIEGFYETIDPPLQKAQGVLDAAQKKLSAASGPEVSVMVMNERSGEPVATYLLNRGLYNEPVKDEPLTRGVPTALVGDEGKQPGDRLELARWMVSRENPLTARTTVNRIWQQHFGVGLVKTANDFGLQGERPSHPELLDWLAVELIESGWDLRHLQRLIVTSAAYRQSSRHSAEQEAVDPTNRLVARGPRFRLDGFAIRDIALQSSGLLVTKLGGPSVKPYQPNGLWEVVAANAGTKYRPDSGDGLYRKSMYTYWKRAVNPPRQTIFDAGGREVCSVQANRTNTPLQALVLMNDPTFIECARNLAQQELLAHKGNEGAAIAAIYRAAIGRDADAETLAILQSNWEFFRNHFAEQTEAASKLIAIGASKADPQIDAQELAAMTAVAHLILNLDEFVTVE</sequence>
<feature type="domain" description="DUF1553" evidence="3">
    <location>
        <begin position="723"/>
        <end position="979"/>
    </location>
</feature>
<dbReference type="InterPro" id="IPR036909">
    <property type="entry name" value="Cyt_c-like_dom_sf"/>
</dbReference>
<dbReference type="PANTHER" id="PTHR35889">
    <property type="entry name" value="CYCLOINULO-OLIGOSACCHARIDE FRUCTANOTRANSFERASE-RELATED"/>
    <property type="match status" value="1"/>
</dbReference>
<keyword evidence="1" id="KW-0732">Signal</keyword>
<comment type="caution">
    <text evidence="5">The sequence shown here is derived from an EMBL/GenBank/DDBJ whole genome shotgun (WGS) entry which is preliminary data.</text>
</comment>
<protein>
    <submittedName>
        <fullName evidence="5">PSD1 and planctomycete cytochrome C domain-containing protein</fullName>
    </submittedName>
</protein>
<feature type="chain" id="PRO_5040989710" evidence="1">
    <location>
        <begin position="25"/>
        <end position="1036"/>
    </location>
</feature>
<keyword evidence="6" id="KW-1185">Reference proteome</keyword>
<dbReference type="Pfam" id="PF07587">
    <property type="entry name" value="PSD1"/>
    <property type="match status" value="1"/>
</dbReference>
<dbReference type="RefSeq" id="WP_230218320.1">
    <property type="nucleotide sequence ID" value="NZ_JAJKFT010000004.1"/>
</dbReference>
<dbReference type="InterPro" id="IPR011429">
    <property type="entry name" value="Cyt_c_Planctomycete-type"/>
</dbReference>
<accession>A0A9X1SGM4</accession>
<feature type="signal peptide" evidence="1">
    <location>
        <begin position="1"/>
        <end position="24"/>
    </location>
</feature>
<evidence type="ECO:0000259" key="4">
    <source>
        <dbReference type="Pfam" id="PF07635"/>
    </source>
</evidence>